<feature type="compositionally biased region" description="Acidic residues" evidence="1">
    <location>
        <begin position="120"/>
        <end position="143"/>
    </location>
</feature>
<dbReference type="Pfam" id="PF13763">
    <property type="entry name" value="DUF4167"/>
    <property type="match status" value="1"/>
</dbReference>
<feature type="domain" description="DUF4167" evidence="2">
    <location>
        <begin position="14"/>
        <end position="96"/>
    </location>
</feature>
<organism evidence="3">
    <name type="scientific">mine drainage metagenome</name>
    <dbReference type="NCBI Taxonomy" id="410659"/>
    <lineage>
        <taxon>unclassified sequences</taxon>
        <taxon>metagenomes</taxon>
        <taxon>ecological metagenomes</taxon>
    </lineage>
</organism>
<gene>
    <name evidence="3" type="ORF">GALL_252770</name>
</gene>
<protein>
    <recommendedName>
        <fullName evidence="2">DUF4167 domain-containing protein</fullName>
    </recommendedName>
</protein>
<feature type="region of interest" description="Disordered" evidence="1">
    <location>
        <begin position="120"/>
        <end position="147"/>
    </location>
</feature>
<feature type="region of interest" description="Disordered" evidence="1">
    <location>
        <begin position="159"/>
        <end position="206"/>
    </location>
</feature>
<feature type="compositionally biased region" description="Low complexity" evidence="1">
    <location>
        <begin position="14"/>
        <end position="26"/>
    </location>
</feature>
<comment type="caution">
    <text evidence="3">The sequence shown here is derived from an EMBL/GenBank/DDBJ whole genome shotgun (WGS) entry which is preliminary data.</text>
</comment>
<sequence>MKPGQNPKQRSRGRSNNNNNNNNNNNSGGGKKYMPPRNQTFDSSGPDIRIRGNAHQVLEKYLAMARDASAQGDRISAENYYQHAEHYFRMINHQNQNGRPQPRPLSTPADDHLLLAGDLDREDGDEAATEEGFEPESEGEAEAEVVTRPVVVAAAPVEAPVEPAAEAEAASVPEGELPLAPPRPARPRRGRPPRQPPAPQAEPAQG</sequence>
<feature type="region of interest" description="Disordered" evidence="1">
    <location>
        <begin position="1"/>
        <end position="49"/>
    </location>
</feature>
<feature type="compositionally biased region" description="Low complexity" evidence="1">
    <location>
        <begin position="159"/>
        <end position="178"/>
    </location>
</feature>
<dbReference type="AlphaFoldDB" id="A0A1J5RKX2"/>
<evidence type="ECO:0000256" key="1">
    <source>
        <dbReference type="SAM" id="MobiDB-lite"/>
    </source>
</evidence>
<dbReference type="InterPro" id="IPR025430">
    <property type="entry name" value="DUF4167"/>
</dbReference>
<reference evidence="3" key="1">
    <citation type="submission" date="2016-10" db="EMBL/GenBank/DDBJ databases">
        <title>Sequence of Gallionella enrichment culture.</title>
        <authorList>
            <person name="Poehlein A."/>
            <person name="Muehling M."/>
            <person name="Daniel R."/>
        </authorList>
    </citation>
    <scope>NUCLEOTIDE SEQUENCE</scope>
</reference>
<name>A0A1J5RKX2_9ZZZZ</name>
<evidence type="ECO:0000259" key="2">
    <source>
        <dbReference type="Pfam" id="PF13763"/>
    </source>
</evidence>
<dbReference type="EMBL" id="MLJW01000223">
    <property type="protein sequence ID" value="OIQ92756.1"/>
    <property type="molecule type" value="Genomic_DNA"/>
</dbReference>
<accession>A0A1J5RKX2</accession>
<proteinExistence type="predicted"/>
<evidence type="ECO:0000313" key="3">
    <source>
        <dbReference type="EMBL" id="OIQ92756.1"/>
    </source>
</evidence>